<comment type="caution">
    <text evidence="1">The sequence shown here is derived from an EMBL/GenBank/DDBJ whole genome shotgun (WGS) entry which is preliminary data.</text>
</comment>
<name>A0A699ZQG5_HAELA</name>
<protein>
    <submittedName>
        <fullName evidence="1">Uncharacterized protein</fullName>
    </submittedName>
</protein>
<evidence type="ECO:0000313" key="1">
    <source>
        <dbReference type="EMBL" id="GFH20974.1"/>
    </source>
</evidence>
<gene>
    <name evidence="1" type="ORF">HaLaN_18186</name>
</gene>
<feature type="non-terminal residue" evidence="1">
    <location>
        <position position="1"/>
    </location>
</feature>
<dbReference type="EMBL" id="BLLF01001737">
    <property type="protein sequence ID" value="GFH20974.1"/>
    <property type="molecule type" value="Genomic_DNA"/>
</dbReference>
<reference evidence="1 2" key="1">
    <citation type="submission" date="2020-02" db="EMBL/GenBank/DDBJ databases">
        <title>Draft genome sequence of Haematococcus lacustris strain NIES-144.</title>
        <authorList>
            <person name="Morimoto D."/>
            <person name="Nakagawa S."/>
            <person name="Yoshida T."/>
            <person name="Sawayama S."/>
        </authorList>
    </citation>
    <scope>NUCLEOTIDE SEQUENCE [LARGE SCALE GENOMIC DNA]</scope>
    <source>
        <strain evidence="1 2">NIES-144</strain>
    </source>
</reference>
<evidence type="ECO:0000313" key="2">
    <source>
        <dbReference type="Proteomes" id="UP000485058"/>
    </source>
</evidence>
<organism evidence="1 2">
    <name type="scientific">Haematococcus lacustris</name>
    <name type="common">Green alga</name>
    <name type="synonym">Haematococcus pluvialis</name>
    <dbReference type="NCBI Taxonomy" id="44745"/>
    <lineage>
        <taxon>Eukaryota</taxon>
        <taxon>Viridiplantae</taxon>
        <taxon>Chlorophyta</taxon>
        <taxon>core chlorophytes</taxon>
        <taxon>Chlorophyceae</taxon>
        <taxon>CS clade</taxon>
        <taxon>Chlamydomonadales</taxon>
        <taxon>Haematococcaceae</taxon>
        <taxon>Haematococcus</taxon>
    </lineage>
</organism>
<proteinExistence type="predicted"/>
<dbReference type="AlphaFoldDB" id="A0A699ZQG5"/>
<accession>A0A699ZQG5</accession>
<keyword evidence="2" id="KW-1185">Reference proteome</keyword>
<dbReference type="Proteomes" id="UP000485058">
    <property type="component" value="Unassembled WGS sequence"/>
</dbReference>
<sequence length="65" mass="6938">VLALPLDSTPAFVLDGALPKSPGLMFGLLWGYHTVKQRGSLAEAPTANWNPNLTQELTLQPVLPA</sequence>